<protein>
    <submittedName>
        <fullName evidence="2">Uncharacterized protein</fullName>
    </submittedName>
</protein>
<organism evidence="2">
    <name type="scientific">viral metagenome</name>
    <dbReference type="NCBI Taxonomy" id="1070528"/>
    <lineage>
        <taxon>unclassified sequences</taxon>
        <taxon>metagenomes</taxon>
        <taxon>organismal metagenomes</taxon>
    </lineage>
</organism>
<reference evidence="2" key="1">
    <citation type="submission" date="2020-03" db="EMBL/GenBank/DDBJ databases">
        <title>The deep terrestrial virosphere.</title>
        <authorList>
            <person name="Holmfeldt K."/>
            <person name="Nilsson E."/>
            <person name="Simone D."/>
            <person name="Lopez-Fernandez M."/>
            <person name="Wu X."/>
            <person name="de Brujin I."/>
            <person name="Lundin D."/>
            <person name="Andersson A."/>
            <person name="Bertilsson S."/>
            <person name="Dopson M."/>
        </authorList>
    </citation>
    <scope>NUCLEOTIDE SEQUENCE</scope>
    <source>
        <strain evidence="2">MM415A01893</strain>
        <strain evidence="1">MM415B00636</strain>
    </source>
</reference>
<name>A0A6M3K011_9ZZZZ</name>
<sequence length="125" mass="14144">MIRLILLFLLIPSLCSADVWVKFTLTQTPYKNYSGKVIKPDRIIIYNKDRTKITYGGDYIIPKLSNILERHQSRDMLLVKAKDISSLGIVGIEYTILEEKEARVILRSLGVADPPVIKIESGVTP</sequence>
<dbReference type="EMBL" id="MT142129">
    <property type="protein sequence ID" value="QJA74931.1"/>
    <property type="molecule type" value="Genomic_DNA"/>
</dbReference>
<accession>A0A6M3K011</accession>
<gene>
    <name evidence="2" type="ORF">MM415A01893_0019</name>
    <name evidence="1" type="ORF">MM415B00636_0046</name>
</gene>
<proteinExistence type="predicted"/>
<evidence type="ECO:0000313" key="2">
    <source>
        <dbReference type="EMBL" id="QJA74931.1"/>
    </source>
</evidence>
<dbReference type="AlphaFoldDB" id="A0A6M3K011"/>
<evidence type="ECO:0000313" key="1">
    <source>
        <dbReference type="EMBL" id="QJA63313.1"/>
    </source>
</evidence>
<dbReference type="EMBL" id="MT141494">
    <property type="protein sequence ID" value="QJA63313.1"/>
    <property type="molecule type" value="Genomic_DNA"/>
</dbReference>